<comment type="caution">
    <text evidence="1">The sequence shown here is derived from an EMBL/GenBank/DDBJ whole genome shotgun (WGS) entry which is preliminary data.</text>
</comment>
<gene>
    <name evidence="1" type="ORF">EPR50_G00191420</name>
</gene>
<dbReference type="Proteomes" id="UP000295070">
    <property type="component" value="Chromosome 18"/>
</dbReference>
<protein>
    <submittedName>
        <fullName evidence="1">Uncharacterized protein</fullName>
    </submittedName>
</protein>
<organism evidence="1 2">
    <name type="scientific">Perca flavescens</name>
    <name type="common">American yellow perch</name>
    <name type="synonym">Morone flavescens</name>
    <dbReference type="NCBI Taxonomy" id="8167"/>
    <lineage>
        <taxon>Eukaryota</taxon>
        <taxon>Metazoa</taxon>
        <taxon>Chordata</taxon>
        <taxon>Craniata</taxon>
        <taxon>Vertebrata</taxon>
        <taxon>Euteleostomi</taxon>
        <taxon>Actinopterygii</taxon>
        <taxon>Neopterygii</taxon>
        <taxon>Teleostei</taxon>
        <taxon>Neoteleostei</taxon>
        <taxon>Acanthomorphata</taxon>
        <taxon>Eupercaria</taxon>
        <taxon>Perciformes</taxon>
        <taxon>Percoidei</taxon>
        <taxon>Percidae</taxon>
        <taxon>Percinae</taxon>
        <taxon>Perca</taxon>
    </lineage>
</organism>
<evidence type="ECO:0000313" key="1">
    <source>
        <dbReference type="EMBL" id="TDH00720.1"/>
    </source>
</evidence>
<accession>A0A484C9S4</accession>
<dbReference type="AlphaFoldDB" id="A0A484C9S4"/>
<reference evidence="1 2" key="1">
    <citation type="submission" date="2019-01" db="EMBL/GenBank/DDBJ databases">
        <title>A chromosome-scale genome assembly of the yellow perch, Perca flavescens.</title>
        <authorList>
            <person name="Feron R."/>
            <person name="Morvezen R."/>
            <person name="Bestin A."/>
            <person name="Haffray P."/>
            <person name="Klopp C."/>
            <person name="Zahm M."/>
            <person name="Cabau C."/>
            <person name="Roques C."/>
            <person name="Donnadieu C."/>
            <person name="Bouchez O."/>
            <person name="Christie M."/>
            <person name="Larson W."/>
            <person name="Guiguen Y."/>
        </authorList>
    </citation>
    <scope>NUCLEOTIDE SEQUENCE [LARGE SCALE GENOMIC DNA]</scope>
    <source>
        <strain evidence="1">YP-PL-M2</strain>
        <tissue evidence="1">Blood</tissue>
    </source>
</reference>
<proteinExistence type="predicted"/>
<sequence>MLLSSLYVVSSVQADPEDGVSYASISYTKKTNRRAQARGGDEDEDDAVTYSTVKAPSSSAAAAASADLSNLYATVNKPQK</sequence>
<name>A0A484C9S4_PERFV</name>
<keyword evidence="2" id="KW-1185">Reference proteome</keyword>
<dbReference type="EMBL" id="SCKG01000018">
    <property type="protein sequence ID" value="TDH00720.1"/>
    <property type="molecule type" value="Genomic_DNA"/>
</dbReference>
<evidence type="ECO:0000313" key="2">
    <source>
        <dbReference type="Proteomes" id="UP000295070"/>
    </source>
</evidence>